<evidence type="ECO:0000256" key="1">
    <source>
        <dbReference type="SAM" id="MobiDB-lite"/>
    </source>
</evidence>
<dbReference type="GO" id="GO:0016874">
    <property type="term" value="F:ligase activity"/>
    <property type="evidence" value="ECO:0007669"/>
    <property type="project" value="UniProtKB-KW"/>
</dbReference>
<feature type="compositionally biased region" description="Basic and acidic residues" evidence="1">
    <location>
        <begin position="1"/>
        <end position="72"/>
    </location>
</feature>
<dbReference type="Gene3D" id="3.40.50.980">
    <property type="match status" value="1"/>
</dbReference>
<dbReference type="EMBL" id="SRLO01020879">
    <property type="protein sequence ID" value="TNN22818.1"/>
    <property type="molecule type" value="Genomic_DNA"/>
</dbReference>
<reference evidence="2 3" key="1">
    <citation type="submission" date="2019-03" db="EMBL/GenBank/DDBJ databases">
        <title>First draft genome of Liparis tanakae, snailfish: a comprehensive survey of snailfish specific genes.</title>
        <authorList>
            <person name="Kim W."/>
            <person name="Song I."/>
            <person name="Jeong J.-H."/>
            <person name="Kim D."/>
            <person name="Kim S."/>
            <person name="Ryu S."/>
            <person name="Song J.Y."/>
            <person name="Lee S.K."/>
        </authorList>
    </citation>
    <scope>NUCLEOTIDE SEQUENCE [LARGE SCALE GENOMIC DNA]</scope>
    <source>
        <tissue evidence="2">Muscle</tissue>
    </source>
</reference>
<gene>
    <name evidence="2" type="primary">ACSL5</name>
    <name evidence="2" type="ORF">EYF80_067066</name>
</gene>
<keyword evidence="3" id="KW-1185">Reference proteome</keyword>
<feature type="compositionally biased region" description="Low complexity" evidence="1">
    <location>
        <begin position="178"/>
        <end position="188"/>
    </location>
</feature>
<dbReference type="SUPFAM" id="SSF56801">
    <property type="entry name" value="Acetyl-CoA synthetase-like"/>
    <property type="match status" value="1"/>
</dbReference>
<name>A0A4Z2E263_9TELE</name>
<evidence type="ECO:0000313" key="2">
    <source>
        <dbReference type="EMBL" id="TNN22818.1"/>
    </source>
</evidence>
<proteinExistence type="predicted"/>
<evidence type="ECO:0000313" key="3">
    <source>
        <dbReference type="Proteomes" id="UP000314294"/>
    </source>
</evidence>
<feature type="region of interest" description="Disordered" evidence="1">
    <location>
        <begin position="1"/>
        <end position="100"/>
    </location>
</feature>
<feature type="region of interest" description="Disordered" evidence="1">
    <location>
        <begin position="148"/>
        <end position="188"/>
    </location>
</feature>
<organism evidence="2 3">
    <name type="scientific">Liparis tanakae</name>
    <name type="common">Tanaka's snailfish</name>
    <dbReference type="NCBI Taxonomy" id="230148"/>
    <lineage>
        <taxon>Eukaryota</taxon>
        <taxon>Metazoa</taxon>
        <taxon>Chordata</taxon>
        <taxon>Craniata</taxon>
        <taxon>Vertebrata</taxon>
        <taxon>Euteleostomi</taxon>
        <taxon>Actinopterygii</taxon>
        <taxon>Neopterygii</taxon>
        <taxon>Teleostei</taxon>
        <taxon>Neoteleostei</taxon>
        <taxon>Acanthomorphata</taxon>
        <taxon>Eupercaria</taxon>
        <taxon>Perciformes</taxon>
        <taxon>Cottioidei</taxon>
        <taxon>Cottales</taxon>
        <taxon>Liparidae</taxon>
        <taxon>Liparis</taxon>
    </lineage>
</organism>
<dbReference type="Proteomes" id="UP000314294">
    <property type="component" value="Unassembled WGS sequence"/>
</dbReference>
<accession>A0A4Z2E263</accession>
<sequence>MKEEAGGGRKRKEEEGRGRRRKEEEGGGGRRRKEEEGRGRRRKEEEGGGRRRRKEEEGGGGRRRRKEEEGGGRRRKASSGGYTHGEQPELVRWAGLSRPARLVPRPVQKKREDLLSWLPSPPRRLEALVNADDVTLVSPVLEGPAALGREHHRNPVPPAPDDLSIVCFTSGTTGNHSGGAASSQSASR</sequence>
<comment type="caution">
    <text evidence="2">The sequence shown here is derived from an EMBL/GenBank/DDBJ whole genome shotgun (WGS) entry which is preliminary data.</text>
</comment>
<keyword evidence="2" id="KW-0436">Ligase</keyword>
<protein>
    <submittedName>
        <fullName evidence="2">Long-chain-fatty-acid--CoA ligase 5</fullName>
    </submittedName>
</protein>
<dbReference type="AlphaFoldDB" id="A0A4Z2E263"/>